<evidence type="ECO:0008006" key="3">
    <source>
        <dbReference type="Google" id="ProtNLM"/>
    </source>
</evidence>
<name>A0A1N7P2H9_9BACT</name>
<gene>
    <name evidence="1" type="ORF">SAMN05421761_11373</name>
</gene>
<dbReference type="OrthoDB" id="828261at2"/>
<dbReference type="Proteomes" id="UP000186026">
    <property type="component" value="Unassembled WGS sequence"/>
</dbReference>
<evidence type="ECO:0000313" key="2">
    <source>
        <dbReference type="Proteomes" id="UP000186026"/>
    </source>
</evidence>
<accession>A0A1N7P2H9</accession>
<organism evidence="1 2">
    <name type="scientific">Belliella pelovolcani</name>
    <dbReference type="NCBI Taxonomy" id="529505"/>
    <lineage>
        <taxon>Bacteria</taxon>
        <taxon>Pseudomonadati</taxon>
        <taxon>Bacteroidota</taxon>
        <taxon>Cytophagia</taxon>
        <taxon>Cytophagales</taxon>
        <taxon>Cyclobacteriaceae</taxon>
        <taxon>Belliella</taxon>
    </lineage>
</organism>
<dbReference type="Pfam" id="PF13970">
    <property type="entry name" value="DUF4221"/>
    <property type="match status" value="1"/>
</dbReference>
<proteinExistence type="predicted"/>
<sequence>MKRYQFASFLTLLLTCFSCNVNSHKEVTYELTSAGDINLAIDETTPDFSMGLQYVDSSDELVWNINWTTNSLQIYDLGKGELIKTISMEKEGDGGVGEIMAFHVHNMDSIFVFPFRGAGFSLIDSSGNLINRFKYPLPENHTLGFVHNISYVSPPVIVGNEIYFKTRPGIVNNYREMSSKMLADSHLAFRMNLDDLNPQLVPHHYPSDYLANGFKRFEFSSAQGSGKIVYSFFGDHQLYWAADFDSPLQQVSAKSKYLKDQLPLFPIDGATLESQKYSNASARYDNLLYDPYREVFYRFAYPELDVNTEEEVRALRNNPGPFVVMVFDQNLKLVSEKYFEGGRYLPLNAFVGKKGLYISTNNPDNPENQEDLMGFEIFVLEEI</sequence>
<dbReference type="STRING" id="529505.SAMN05421761_11373"/>
<protein>
    <recommendedName>
        <fullName evidence="3">DUF4221 domain-containing protein</fullName>
    </recommendedName>
</protein>
<reference evidence="2" key="1">
    <citation type="submission" date="2017-01" db="EMBL/GenBank/DDBJ databases">
        <authorList>
            <person name="Varghese N."/>
            <person name="Submissions S."/>
        </authorList>
    </citation>
    <scope>NUCLEOTIDE SEQUENCE [LARGE SCALE GENOMIC DNA]</scope>
    <source>
        <strain evidence="2">DSM 46698</strain>
    </source>
</reference>
<dbReference type="InterPro" id="IPR025316">
    <property type="entry name" value="DUF4221"/>
</dbReference>
<dbReference type="EMBL" id="FTOP01000013">
    <property type="protein sequence ID" value="SIT04770.1"/>
    <property type="molecule type" value="Genomic_DNA"/>
</dbReference>
<keyword evidence="2" id="KW-1185">Reference proteome</keyword>
<dbReference type="AlphaFoldDB" id="A0A1N7P2H9"/>
<evidence type="ECO:0000313" key="1">
    <source>
        <dbReference type="EMBL" id="SIT04770.1"/>
    </source>
</evidence>
<dbReference type="RefSeq" id="WP_076502383.1">
    <property type="nucleotide sequence ID" value="NZ_FTOP01000013.1"/>
</dbReference>